<keyword evidence="13 16" id="KW-0457">Lysine biosynthesis</keyword>
<feature type="binding site" evidence="16">
    <location>
        <begin position="11"/>
        <end position="14"/>
    </location>
    <ligand>
        <name>NADP(+)</name>
        <dbReference type="ChEBI" id="CHEBI:58349"/>
    </ligand>
</feature>
<evidence type="ECO:0000256" key="6">
    <source>
        <dbReference type="ARBA" id="ARBA00011738"/>
    </source>
</evidence>
<protein>
    <recommendedName>
        <fullName evidence="7 16">Aspartate-semialdehyde dehydrogenase</fullName>
        <shortName evidence="16">ASA dehydrogenase</shortName>
        <shortName evidence="16">ASADH</shortName>
        <ecNumber evidence="7 16">1.2.1.11</ecNumber>
    </recommendedName>
    <alternativeName>
        <fullName evidence="16">Aspartate-beta-semialdehyde dehydrogenase</fullName>
    </alternativeName>
</protein>
<dbReference type="GO" id="GO:0009089">
    <property type="term" value="P:lysine biosynthetic process via diaminopimelate"/>
    <property type="evidence" value="ECO:0007669"/>
    <property type="project" value="UniProtKB-UniRule"/>
</dbReference>
<dbReference type="Proteomes" id="UP000298594">
    <property type="component" value="Chromosome"/>
</dbReference>
<dbReference type="RefSeq" id="WP_158359738.1">
    <property type="nucleotide sequence ID" value="NZ_CP034879.1"/>
</dbReference>
<dbReference type="UniPathway" id="UPA00034">
    <property type="reaction ID" value="UER00016"/>
</dbReference>
<dbReference type="Gene3D" id="3.30.360.10">
    <property type="entry name" value="Dihydrodipicolinate Reductase, domain 2"/>
    <property type="match status" value="1"/>
</dbReference>
<dbReference type="AlphaFoldDB" id="A0A4D6XX83"/>
<sequence>MMKCVGLIGWRGMVGSVLLKRMEEENDFLNIRPIFFSTSQCGQDIPIIKHVLPDTLKDAYDIDLLKQMDIIITCQGSLYTQEIYPRLKQYSWKGYWIDAASLLRMENDSTIILDPVNYGVIKNSISNGIKTFIGGNCTVSLMLMSLGGLFQRELIEWISFSTYQAASGAGARHMIELLEQMGMLYNSISQDLSNPSLSILDIERKVTQISRSDEFPIKNFSIPLAGSLIPWIDVEMNNGQTREEWKGQSETNKILGFKNKFLIDGTCVRIGSLRCHSQSFIIKLKKDLSLENIEDIIANHNDWVNIIPNTVEDTLSELTPSAVTGTLKIPIGRLKKLNMGTKYISAFTVGDQLLWGAAEPLRRMLNILINI</sequence>
<evidence type="ECO:0000313" key="20">
    <source>
        <dbReference type="Proteomes" id="UP000298594"/>
    </source>
</evidence>
<keyword evidence="12 16" id="KW-0560">Oxidoreductase</keyword>
<evidence type="ECO:0000256" key="10">
    <source>
        <dbReference type="ARBA" id="ARBA00022857"/>
    </source>
</evidence>
<dbReference type="GO" id="GO:0019877">
    <property type="term" value="P:diaminopimelate biosynthetic process"/>
    <property type="evidence" value="ECO:0007669"/>
    <property type="project" value="UniProtKB-UniRule"/>
</dbReference>
<evidence type="ECO:0000256" key="3">
    <source>
        <dbReference type="ARBA" id="ARBA00005076"/>
    </source>
</evidence>
<feature type="active site" description="Proton acceptor" evidence="16 17">
    <location>
        <position position="276"/>
    </location>
</feature>
<comment type="pathway">
    <text evidence="2 16">Amino-acid biosynthesis; L-methionine biosynthesis via de novo pathway; L-homoserine from L-aspartate: step 2/3.</text>
</comment>
<comment type="pathway">
    <text evidence="4 16">Amino-acid biosynthesis; L-threonine biosynthesis; L-threonine from L-aspartate: step 2/5.</text>
</comment>
<dbReference type="Pfam" id="PF02774">
    <property type="entry name" value="Semialdhyde_dhC"/>
    <property type="match status" value="1"/>
</dbReference>
<keyword evidence="10 16" id="KW-0521">NADP</keyword>
<evidence type="ECO:0000256" key="17">
    <source>
        <dbReference type="PIRSR" id="PIRSR000148-1"/>
    </source>
</evidence>
<organism evidence="19 20">
    <name type="scientific">Buchnera aphidicola</name>
    <name type="common">Brachycaudus cardui</name>
    <dbReference type="NCBI Taxonomy" id="557993"/>
    <lineage>
        <taxon>Bacteria</taxon>
        <taxon>Pseudomonadati</taxon>
        <taxon>Pseudomonadota</taxon>
        <taxon>Gammaproteobacteria</taxon>
        <taxon>Enterobacterales</taxon>
        <taxon>Erwiniaceae</taxon>
        <taxon>Buchnera</taxon>
    </lineage>
</organism>
<evidence type="ECO:0000259" key="18">
    <source>
        <dbReference type="SMART" id="SM00859"/>
    </source>
</evidence>
<comment type="catalytic activity">
    <reaction evidence="15 16">
        <text>L-aspartate 4-semialdehyde + phosphate + NADP(+) = 4-phospho-L-aspartate + NADPH + H(+)</text>
        <dbReference type="Rhea" id="RHEA:24284"/>
        <dbReference type="ChEBI" id="CHEBI:15378"/>
        <dbReference type="ChEBI" id="CHEBI:43474"/>
        <dbReference type="ChEBI" id="CHEBI:57535"/>
        <dbReference type="ChEBI" id="CHEBI:57783"/>
        <dbReference type="ChEBI" id="CHEBI:58349"/>
        <dbReference type="ChEBI" id="CHEBI:537519"/>
        <dbReference type="EC" id="1.2.1.11"/>
    </reaction>
</comment>
<dbReference type="InterPro" id="IPR012280">
    <property type="entry name" value="Semialdhyde_DH_dimer_dom"/>
</dbReference>
<name>A0A4D6XX83_9GAMM</name>
<evidence type="ECO:0000256" key="9">
    <source>
        <dbReference type="ARBA" id="ARBA00022697"/>
    </source>
</evidence>
<dbReference type="PROSITE" id="PS01103">
    <property type="entry name" value="ASD"/>
    <property type="match status" value="1"/>
</dbReference>
<evidence type="ECO:0000256" key="7">
    <source>
        <dbReference type="ARBA" id="ARBA00013120"/>
    </source>
</evidence>
<comment type="caution">
    <text evidence="16">Lacks conserved residue(s) required for the propagation of feature annotation.</text>
</comment>
<accession>A0A4D6XX83</accession>
<evidence type="ECO:0000256" key="5">
    <source>
        <dbReference type="ARBA" id="ARBA00010584"/>
    </source>
</evidence>
<dbReference type="InterPro" id="IPR036291">
    <property type="entry name" value="NAD(P)-bd_dom_sf"/>
</dbReference>
<evidence type="ECO:0000256" key="15">
    <source>
        <dbReference type="ARBA" id="ARBA00047891"/>
    </source>
</evidence>
<dbReference type="SUPFAM" id="SSF55347">
    <property type="entry name" value="Glyceraldehyde-3-phosphate dehydrogenase-like, C-terminal domain"/>
    <property type="match status" value="1"/>
</dbReference>
<proteinExistence type="inferred from homology"/>
<reference evidence="19 20" key="2">
    <citation type="submission" date="2019-05" db="EMBL/GenBank/DDBJ databases">
        <title>Genome evolution of the obligate endosymbiont Buchnera aphidicola.</title>
        <authorList>
            <person name="Moran N.A."/>
        </authorList>
    </citation>
    <scope>NUCLEOTIDE SEQUENCE [LARGE SCALE GENOMIC DNA]</scope>
    <source>
        <strain evidence="19 20">Bca</strain>
    </source>
</reference>
<evidence type="ECO:0000256" key="11">
    <source>
        <dbReference type="ARBA" id="ARBA00022915"/>
    </source>
</evidence>
<dbReference type="NCBIfam" id="TIGR01745">
    <property type="entry name" value="asd_gamma"/>
    <property type="match status" value="1"/>
</dbReference>
<dbReference type="PIRSF" id="PIRSF000148">
    <property type="entry name" value="ASA_dh"/>
    <property type="match status" value="1"/>
</dbReference>
<evidence type="ECO:0000313" key="19">
    <source>
        <dbReference type="EMBL" id="QCI20577.1"/>
    </source>
</evidence>
<dbReference type="Pfam" id="PF01118">
    <property type="entry name" value="Semialdhyde_dh"/>
    <property type="match status" value="1"/>
</dbReference>
<reference evidence="19 20" key="1">
    <citation type="submission" date="2018-12" db="EMBL/GenBank/DDBJ databases">
        <authorList>
            <person name="Chong R.A."/>
        </authorList>
    </citation>
    <scope>NUCLEOTIDE SEQUENCE [LARGE SCALE GENOMIC DNA]</scope>
    <source>
        <strain evidence="19 20">Bca</strain>
    </source>
</reference>
<dbReference type="GO" id="GO:0046983">
    <property type="term" value="F:protein dimerization activity"/>
    <property type="evidence" value="ECO:0007669"/>
    <property type="project" value="InterPro"/>
</dbReference>
<evidence type="ECO:0000256" key="4">
    <source>
        <dbReference type="ARBA" id="ARBA00005097"/>
    </source>
</evidence>
<evidence type="ECO:0000256" key="16">
    <source>
        <dbReference type="HAMAP-Rule" id="MF_02121"/>
    </source>
</evidence>
<dbReference type="UniPathway" id="UPA00051">
    <property type="reaction ID" value="UER00464"/>
</dbReference>
<dbReference type="PANTHER" id="PTHR46278:SF4">
    <property type="entry name" value="ASPARTATE-SEMIALDEHYDE DEHYDROGENASE"/>
    <property type="match status" value="1"/>
</dbReference>
<feature type="binding site" evidence="16">
    <location>
        <position position="269"/>
    </location>
    <ligand>
        <name>substrate</name>
    </ligand>
</feature>
<dbReference type="EMBL" id="CP034879">
    <property type="protein sequence ID" value="QCI20577.1"/>
    <property type="molecule type" value="Genomic_DNA"/>
</dbReference>
<comment type="function">
    <text evidence="1 16">Catalyzes the NADPH-dependent formation of L-aspartate-semialdehyde (L-ASA) by the reductive dephosphorylation of L-aspartyl-4-phosphate.</text>
</comment>
<evidence type="ECO:0000256" key="13">
    <source>
        <dbReference type="ARBA" id="ARBA00023154"/>
    </source>
</evidence>
<feature type="binding site" evidence="16">
    <location>
        <position position="243"/>
    </location>
    <ligand>
        <name>substrate</name>
    </ligand>
</feature>
<dbReference type="SUPFAM" id="SSF51735">
    <property type="entry name" value="NAD(P)-binding Rossmann-fold domains"/>
    <property type="match status" value="1"/>
</dbReference>
<feature type="binding site" evidence="16">
    <location>
        <position position="246"/>
    </location>
    <ligand>
        <name>phosphate</name>
        <dbReference type="ChEBI" id="CHEBI:43474"/>
    </ligand>
</feature>
<dbReference type="GO" id="GO:0009097">
    <property type="term" value="P:isoleucine biosynthetic process"/>
    <property type="evidence" value="ECO:0007669"/>
    <property type="project" value="InterPro"/>
</dbReference>
<dbReference type="GO" id="GO:0071266">
    <property type="term" value="P:'de novo' L-methionine biosynthetic process"/>
    <property type="evidence" value="ECO:0007669"/>
    <property type="project" value="UniProtKB-UniRule"/>
</dbReference>
<dbReference type="GO" id="GO:0051287">
    <property type="term" value="F:NAD binding"/>
    <property type="evidence" value="ECO:0007669"/>
    <property type="project" value="InterPro"/>
</dbReference>
<evidence type="ECO:0000256" key="12">
    <source>
        <dbReference type="ARBA" id="ARBA00023002"/>
    </source>
</evidence>
<dbReference type="HAMAP" id="MF_02121">
    <property type="entry name" value="ASADH"/>
    <property type="match status" value="1"/>
</dbReference>
<dbReference type="OrthoDB" id="9022717at2"/>
<keyword evidence="14 16" id="KW-0486">Methionine biosynthesis</keyword>
<dbReference type="NCBIfam" id="NF005144">
    <property type="entry name" value="PRK06598.1"/>
    <property type="match status" value="1"/>
</dbReference>
<dbReference type="EC" id="1.2.1.11" evidence="7 16"/>
<dbReference type="GO" id="GO:0009088">
    <property type="term" value="P:threonine biosynthetic process"/>
    <property type="evidence" value="ECO:0007669"/>
    <property type="project" value="UniProtKB-UniRule"/>
</dbReference>
<feature type="binding site" evidence="16">
    <location>
        <position position="352"/>
    </location>
    <ligand>
        <name>NADP(+)</name>
        <dbReference type="ChEBI" id="CHEBI:58349"/>
    </ligand>
</feature>
<dbReference type="GO" id="GO:0004073">
    <property type="term" value="F:aspartate-semialdehyde dehydrogenase activity"/>
    <property type="evidence" value="ECO:0007669"/>
    <property type="project" value="UniProtKB-UniRule"/>
</dbReference>
<evidence type="ECO:0000256" key="2">
    <source>
        <dbReference type="ARBA" id="ARBA00005021"/>
    </source>
</evidence>
<dbReference type="CDD" id="cd23938">
    <property type="entry name" value="ASADH_C_bac_like"/>
    <property type="match status" value="1"/>
</dbReference>
<evidence type="ECO:0000256" key="14">
    <source>
        <dbReference type="ARBA" id="ARBA00023167"/>
    </source>
</evidence>
<dbReference type="UniPathway" id="UPA00050">
    <property type="reaction ID" value="UER00463"/>
</dbReference>
<dbReference type="CDD" id="cd02314">
    <property type="entry name" value="VcASADH1_like_N"/>
    <property type="match status" value="1"/>
</dbReference>
<keyword evidence="11 16" id="KW-0220">Diaminopimelate biosynthesis</keyword>
<evidence type="ECO:0000256" key="1">
    <source>
        <dbReference type="ARBA" id="ARBA00002492"/>
    </source>
</evidence>
<dbReference type="Gene3D" id="3.40.50.720">
    <property type="entry name" value="NAD(P)-binding Rossmann-like Domain"/>
    <property type="match status" value="1"/>
</dbReference>
<dbReference type="InterPro" id="IPR000319">
    <property type="entry name" value="Asp-semialdehyde_DH_CS"/>
</dbReference>
<dbReference type="InterPro" id="IPR000534">
    <property type="entry name" value="Semialdehyde_DH_NAD-bd"/>
</dbReference>
<evidence type="ECO:0000256" key="8">
    <source>
        <dbReference type="ARBA" id="ARBA00022605"/>
    </source>
</evidence>
<feature type="domain" description="Semialdehyde dehydrogenase NAD-binding" evidence="18">
    <location>
        <begin position="4"/>
        <end position="124"/>
    </location>
</feature>
<feature type="active site" description="Acyl-thioester intermediate" evidence="16 17">
    <location>
        <position position="137"/>
    </location>
</feature>
<feature type="binding site" evidence="16">
    <location>
        <begin position="38"/>
        <end position="39"/>
    </location>
    <ligand>
        <name>NADP(+)</name>
        <dbReference type="ChEBI" id="CHEBI:58349"/>
    </ligand>
</feature>
<comment type="similarity">
    <text evidence="5 16">Belongs to the aspartate-semialdehyde dehydrogenase family.</text>
</comment>
<comment type="subunit">
    <text evidence="6 16">Homodimer.</text>
</comment>
<keyword evidence="9 16" id="KW-0791">Threonine biosynthesis</keyword>
<comment type="pathway">
    <text evidence="3 16">Amino-acid biosynthesis; L-lysine biosynthesis via DAP pathway; (S)-tetrahydrodipicolinate from L-aspartate: step 2/4.</text>
</comment>
<dbReference type="InterPro" id="IPR011534">
    <property type="entry name" value="Asp_ADH_gamma-type"/>
</dbReference>
<feature type="binding site" evidence="16">
    <location>
        <position position="104"/>
    </location>
    <ligand>
        <name>phosphate</name>
        <dbReference type="ChEBI" id="CHEBI:43474"/>
    </ligand>
</feature>
<dbReference type="PANTHER" id="PTHR46278">
    <property type="entry name" value="DEHYDROGENASE, PUTATIVE-RELATED"/>
    <property type="match status" value="1"/>
</dbReference>
<feature type="binding site" evidence="16">
    <location>
        <position position="75"/>
    </location>
    <ligand>
        <name>NADP(+)</name>
        <dbReference type="ChEBI" id="CHEBI:58349"/>
    </ligand>
</feature>
<keyword evidence="8 16" id="KW-0028">Amino-acid biosynthesis</keyword>
<gene>
    <name evidence="16 19" type="primary">asd</name>
    <name evidence="19" type="ORF">D9V67_02300</name>
</gene>
<dbReference type="SMART" id="SM00859">
    <property type="entry name" value="Semialdhyde_dh"/>
    <property type="match status" value="1"/>
</dbReference>
<dbReference type="GO" id="GO:0050661">
    <property type="term" value="F:NADP binding"/>
    <property type="evidence" value="ECO:0007669"/>
    <property type="project" value="UniProtKB-UniRule"/>
</dbReference>
<feature type="binding site" evidence="16">
    <location>
        <begin position="167"/>
        <end position="168"/>
    </location>
    <ligand>
        <name>NADP(+)</name>
        <dbReference type="ChEBI" id="CHEBI:58349"/>
    </ligand>
</feature>
<dbReference type="InterPro" id="IPR012080">
    <property type="entry name" value="Asp_semialdehyde_DH"/>
</dbReference>
<feature type="binding site" evidence="16">
    <location>
        <position position="164"/>
    </location>
    <ligand>
        <name>substrate</name>
    </ligand>
</feature>